<dbReference type="Proteomes" id="UP000714817">
    <property type="component" value="Unassembled WGS sequence"/>
</dbReference>
<comment type="caution">
    <text evidence="3">The sequence shown here is derived from an EMBL/GenBank/DDBJ whole genome shotgun (WGS) entry which is preliminary data.</text>
</comment>
<organism evidence="3 4">
    <name type="scientific">candidate division WWE3 bacterium</name>
    <dbReference type="NCBI Taxonomy" id="2053526"/>
    <lineage>
        <taxon>Bacteria</taxon>
        <taxon>Katanobacteria</taxon>
    </lineage>
</organism>
<dbReference type="InterPro" id="IPR013766">
    <property type="entry name" value="Thioredoxin_domain"/>
</dbReference>
<feature type="domain" description="Thioredoxin" evidence="2">
    <location>
        <begin position="267"/>
        <end position="412"/>
    </location>
</feature>
<reference evidence="3" key="2">
    <citation type="journal article" date="2021" name="Microbiome">
        <title>Successional dynamics and alternative stable states in a saline activated sludge microbial community over 9 years.</title>
        <authorList>
            <person name="Wang Y."/>
            <person name="Ye J."/>
            <person name="Ju F."/>
            <person name="Liu L."/>
            <person name="Boyd J.A."/>
            <person name="Deng Y."/>
            <person name="Parks D.H."/>
            <person name="Jiang X."/>
            <person name="Yin X."/>
            <person name="Woodcroft B.J."/>
            <person name="Tyson G.W."/>
            <person name="Hugenholtz P."/>
            <person name="Polz M.F."/>
            <person name="Zhang T."/>
        </authorList>
    </citation>
    <scope>NUCLEOTIDE SEQUENCE</scope>
    <source>
        <strain evidence="3">HKST-UBA80</strain>
    </source>
</reference>
<sequence>MNYLPISFLSGVLTLLAPCVLPILPVVLGSALNNSHSRLRPFTVIGSLGVSIVVFTLLLKFSTSFINVDPLAWTLLSGGIFIFFGLITFFPQIWDFIEIKLSIGSASGTVLQKTVSKKGFFGDVLLGAALGPVFSSCSPTYFVILAVVLPQSFWIGLLNLIFYAAGLVLVFSFVGLLGQRYLRQIKWISNPKGYFKKVLGATFIILGIFIIAGIDKKVETYILDLGFLDITNFETMLLSKLERESPNKDIFTQEDSKMKNQEIMLNVKYPYKAPSFVGLTSWFNSEPLELEDLKGKVVIVDFWTYSCINCIRTLPYLEKWHEKYSGQGLVIIGVHSPEFVFEKVPDNVEGAVKKYGLQYPIALDSDFKTWRAYDNHYWPAKYFIDKDGKVRHTHFGEGAYEESELIIRQLLGELNEGSVLDDELVSENKVSGSVSSKQSPETYLNYERGANLSPVNANEFAADKEVFYSIQTKLSRNEWSLGGTWLMGADHSEARAEGAKLKYNFSAKEVYLVMGPSSIKSADAPKSYKVKVFLNGEAINVEEAGSSVNSDGIVIVDRHDLYKLVNLPEFASDQILELQFDSGVEVNAFTFGS</sequence>
<feature type="transmembrane region" description="Helical" evidence="1">
    <location>
        <begin position="198"/>
        <end position="214"/>
    </location>
</feature>
<evidence type="ECO:0000313" key="4">
    <source>
        <dbReference type="Proteomes" id="UP000714817"/>
    </source>
</evidence>
<gene>
    <name evidence="3" type="ORF">KDA10_02675</name>
</gene>
<dbReference type="CDD" id="cd03012">
    <property type="entry name" value="TlpA_like_DipZ_like"/>
    <property type="match status" value="1"/>
</dbReference>
<dbReference type="PROSITE" id="PS51352">
    <property type="entry name" value="THIOREDOXIN_2"/>
    <property type="match status" value="1"/>
</dbReference>
<feature type="transmembrane region" description="Helical" evidence="1">
    <location>
        <begin position="124"/>
        <end position="147"/>
    </location>
</feature>
<dbReference type="EMBL" id="JAGQNY010000009">
    <property type="protein sequence ID" value="MCA9302239.1"/>
    <property type="molecule type" value="Genomic_DNA"/>
</dbReference>
<feature type="transmembrane region" description="Helical" evidence="1">
    <location>
        <begin position="39"/>
        <end position="59"/>
    </location>
</feature>
<dbReference type="Pfam" id="PF00578">
    <property type="entry name" value="AhpC-TSA"/>
    <property type="match status" value="1"/>
</dbReference>
<feature type="transmembrane region" description="Helical" evidence="1">
    <location>
        <begin position="153"/>
        <end position="177"/>
    </location>
</feature>
<proteinExistence type="predicted"/>
<evidence type="ECO:0000313" key="3">
    <source>
        <dbReference type="EMBL" id="MCA9302239.1"/>
    </source>
</evidence>
<keyword evidence="1" id="KW-1133">Transmembrane helix</keyword>
<dbReference type="GO" id="GO:0016491">
    <property type="term" value="F:oxidoreductase activity"/>
    <property type="evidence" value="ECO:0007669"/>
    <property type="project" value="InterPro"/>
</dbReference>
<dbReference type="InterPro" id="IPR000866">
    <property type="entry name" value="AhpC/TSA"/>
</dbReference>
<dbReference type="SUPFAM" id="SSF52833">
    <property type="entry name" value="Thioredoxin-like"/>
    <property type="match status" value="1"/>
</dbReference>
<name>A0A955IW86_UNCKA</name>
<accession>A0A955IW86</accession>
<dbReference type="InterPro" id="IPR036249">
    <property type="entry name" value="Thioredoxin-like_sf"/>
</dbReference>
<feature type="transmembrane region" description="Helical" evidence="1">
    <location>
        <begin position="71"/>
        <end position="90"/>
    </location>
</feature>
<dbReference type="AlphaFoldDB" id="A0A955IW86"/>
<dbReference type="GO" id="GO:0016209">
    <property type="term" value="F:antioxidant activity"/>
    <property type="evidence" value="ECO:0007669"/>
    <property type="project" value="InterPro"/>
</dbReference>
<dbReference type="Gene3D" id="2.60.120.260">
    <property type="entry name" value="Galactose-binding domain-like"/>
    <property type="match status" value="1"/>
</dbReference>
<keyword evidence="1" id="KW-0812">Transmembrane</keyword>
<dbReference type="InterPro" id="IPR050553">
    <property type="entry name" value="Thioredoxin_ResA/DsbE_sf"/>
</dbReference>
<keyword evidence="1" id="KW-0472">Membrane</keyword>
<evidence type="ECO:0000259" key="2">
    <source>
        <dbReference type="PROSITE" id="PS51352"/>
    </source>
</evidence>
<dbReference type="PANTHER" id="PTHR42852">
    <property type="entry name" value="THIOL:DISULFIDE INTERCHANGE PROTEIN DSBE"/>
    <property type="match status" value="1"/>
</dbReference>
<reference evidence="3" key="1">
    <citation type="submission" date="2020-04" db="EMBL/GenBank/DDBJ databases">
        <authorList>
            <person name="Zhang T."/>
        </authorList>
    </citation>
    <scope>NUCLEOTIDE SEQUENCE</scope>
    <source>
        <strain evidence="3">HKST-UBA80</strain>
    </source>
</reference>
<protein>
    <submittedName>
        <fullName evidence="3">Cytochrome c biogenesis protein DipZ</fullName>
    </submittedName>
</protein>
<dbReference type="PANTHER" id="PTHR42852:SF13">
    <property type="entry name" value="PROTEIN DIPZ"/>
    <property type="match status" value="1"/>
</dbReference>
<evidence type="ECO:0000256" key="1">
    <source>
        <dbReference type="SAM" id="Phobius"/>
    </source>
</evidence>
<feature type="transmembrane region" description="Helical" evidence="1">
    <location>
        <begin position="6"/>
        <end position="27"/>
    </location>
</feature>
<dbReference type="Pfam" id="PF17991">
    <property type="entry name" value="Thioredoxin_10"/>
    <property type="match status" value="1"/>
</dbReference>
<dbReference type="Gene3D" id="3.40.30.10">
    <property type="entry name" value="Glutaredoxin"/>
    <property type="match status" value="1"/>
</dbReference>
<dbReference type="InterPro" id="IPR041017">
    <property type="entry name" value="Thioredoxin_10"/>
</dbReference>